<proteinExistence type="predicted"/>
<dbReference type="RefSeq" id="WP_013838439.1">
    <property type="nucleotide sequence ID" value="NC_015588.1"/>
</dbReference>
<dbReference type="HOGENOM" id="CLU_008359_0_0_11"/>
<feature type="transmembrane region" description="Helical" evidence="2">
    <location>
        <begin position="78"/>
        <end position="97"/>
    </location>
</feature>
<gene>
    <name evidence="4" type="ordered locus">Isova_1278</name>
</gene>
<feature type="transmembrane region" description="Helical" evidence="2">
    <location>
        <begin position="230"/>
        <end position="248"/>
    </location>
</feature>
<keyword evidence="2" id="KW-0472">Membrane</keyword>
<name>F6FSI0_ISOV2</name>
<dbReference type="InterPro" id="IPR021878">
    <property type="entry name" value="TgpA_N"/>
</dbReference>
<accession>F6FSI0</accession>
<protein>
    <submittedName>
        <fullName evidence="4">Transglutaminase domain-containing protein</fullName>
    </submittedName>
</protein>
<evidence type="ECO:0000313" key="5">
    <source>
        <dbReference type="Proteomes" id="UP000009236"/>
    </source>
</evidence>
<organism evidence="5">
    <name type="scientific">Isoptericola variabilis (strain 225)</name>
    <dbReference type="NCBI Taxonomy" id="743718"/>
    <lineage>
        <taxon>Bacteria</taxon>
        <taxon>Bacillati</taxon>
        <taxon>Actinomycetota</taxon>
        <taxon>Actinomycetes</taxon>
        <taxon>Micrococcales</taxon>
        <taxon>Promicromonosporaceae</taxon>
        <taxon>Isoptericola</taxon>
    </lineage>
</organism>
<evidence type="ECO:0000259" key="3">
    <source>
        <dbReference type="SMART" id="SM00460"/>
    </source>
</evidence>
<dbReference type="SUPFAM" id="SSF54001">
    <property type="entry name" value="Cysteine proteinases"/>
    <property type="match status" value="1"/>
</dbReference>
<feature type="transmembrane region" description="Helical" evidence="2">
    <location>
        <begin position="188"/>
        <end position="209"/>
    </location>
</feature>
<feature type="transmembrane region" description="Helical" evidence="2">
    <location>
        <begin position="37"/>
        <end position="57"/>
    </location>
</feature>
<reference evidence="4 5" key="1">
    <citation type="submission" date="2011-05" db="EMBL/GenBank/DDBJ databases">
        <title>Complete sequence of Isoptericola variabilis 225.</title>
        <authorList>
            <consortium name="US DOE Joint Genome Institute"/>
            <person name="Lucas S."/>
            <person name="Han J."/>
            <person name="Lapidus A."/>
            <person name="Cheng J.-F."/>
            <person name="Goodwin L."/>
            <person name="Pitluck S."/>
            <person name="Peters L."/>
            <person name="Mikhailova N."/>
            <person name="Zeytun A."/>
            <person name="Han C."/>
            <person name="Tapia R."/>
            <person name="Land M."/>
            <person name="Hauser L."/>
            <person name="Kyrpides N."/>
            <person name="Ivanova N."/>
            <person name="Pagani I."/>
            <person name="Siebers A."/>
            <person name="Allgaier M."/>
            <person name="Thelen M."/>
            <person name="Hugenholtz P."/>
            <person name="Gladden J."/>
            <person name="Woyke T."/>
        </authorList>
    </citation>
    <scope>NUCLEOTIDE SEQUENCE [LARGE SCALE GENOMIC DNA]</scope>
    <source>
        <strain evidence="5">225</strain>
    </source>
</reference>
<evidence type="ECO:0000313" key="4">
    <source>
        <dbReference type="EMBL" id="AEG44047.1"/>
    </source>
</evidence>
<dbReference type="Pfam" id="PF11992">
    <property type="entry name" value="TgpA_N"/>
    <property type="match status" value="1"/>
</dbReference>
<dbReference type="Proteomes" id="UP000009236">
    <property type="component" value="Chromosome"/>
</dbReference>
<evidence type="ECO:0000256" key="1">
    <source>
        <dbReference type="SAM" id="MobiDB-lite"/>
    </source>
</evidence>
<dbReference type="InterPro" id="IPR002931">
    <property type="entry name" value="Transglutaminase-like"/>
</dbReference>
<dbReference type="AlphaFoldDB" id="F6FSI0"/>
<dbReference type="PANTHER" id="PTHR42736:SF1">
    <property type="entry name" value="PROTEIN-GLUTAMINE GAMMA-GLUTAMYLTRANSFERASE"/>
    <property type="match status" value="1"/>
</dbReference>
<feature type="transmembrane region" description="Helical" evidence="2">
    <location>
        <begin position="12"/>
        <end position="31"/>
    </location>
</feature>
<dbReference type="Pfam" id="PF01841">
    <property type="entry name" value="Transglut_core"/>
    <property type="match status" value="1"/>
</dbReference>
<dbReference type="InterPro" id="IPR052901">
    <property type="entry name" value="Bact_TGase-like"/>
</dbReference>
<dbReference type="STRING" id="743718.Isova_1278"/>
<dbReference type="EMBL" id="CP002810">
    <property type="protein sequence ID" value="AEG44047.1"/>
    <property type="molecule type" value="Genomic_DNA"/>
</dbReference>
<keyword evidence="5" id="KW-1185">Reference proteome</keyword>
<keyword evidence="2" id="KW-1133">Transmembrane helix</keyword>
<feature type="region of interest" description="Disordered" evidence="1">
    <location>
        <begin position="566"/>
        <end position="606"/>
    </location>
</feature>
<feature type="transmembrane region" description="Helical" evidence="2">
    <location>
        <begin position="619"/>
        <end position="640"/>
    </location>
</feature>
<dbReference type="Gene3D" id="3.10.620.30">
    <property type="match status" value="1"/>
</dbReference>
<dbReference type="InterPro" id="IPR038765">
    <property type="entry name" value="Papain-like_cys_pep_sf"/>
</dbReference>
<keyword evidence="2" id="KW-0812">Transmembrane</keyword>
<evidence type="ECO:0000256" key="2">
    <source>
        <dbReference type="SAM" id="Phobius"/>
    </source>
</evidence>
<dbReference type="PANTHER" id="PTHR42736">
    <property type="entry name" value="PROTEIN-GLUTAMINE GAMMA-GLUTAMYLTRANSFERASE"/>
    <property type="match status" value="1"/>
</dbReference>
<dbReference type="SMART" id="SM00460">
    <property type="entry name" value="TGc"/>
    <property type="match status" value="1"/>
</dbReference>
<sequence>MIPAHASPTTRLAATAVLVTVAVAASMLALTTVILPGAWVSTGLIGVALVGTSTAVVRELVERRRRTSRRGDDGSGSVLPTLAGCAVALWYVVARFGSPTGGLDVVVGPEHLGRTLERVGEAGEIIRSEVAPVPGSLPVALLAVGGTLLVHLLADALAGGLRRPAVAGAPMLALWCPPLVLTGRVQPVVFVVTVVALLLLLTLDGPVGARARRRGERLDPGVRRAERARSLVTTTTAASVTVVALLVGSASSALPGVAGGWYRAFTTTGDTIRLSEDLDILRSLTERSNSVVLTYRTDSGEDVGPLRSYTATAFDGRRWQRGADRAGRDFDAGQVLWPGGLDVPTAGTTNVTVTVGELRDDKLPLPTDPRELAVDGGWGYDEVRDEVVGDRTDPGQVYELGVHERELSPDVLRAAPAPEIDPAYTELPTTQHGDDVAALAREVAGDADNAYDQAVALQGWFRDPSVFTYATELPRGSTGDPVWDFLDHRTGYCLQFATTMVVMARSLGIPARLAVGHLPGTDVEEGTWEIRGQDSHAWPELYFEGAGWVRFEPTPAVQTGVAPTYTNPATGQDVPLPVPTGADEVPREQVPPPEREDPAATAVPRAGGVGTADAGLPGWTWVVAGVGGVLVLAGAVLLLVRRRTVIPLVDPERAWQRVVSALREGGIELPPPTTLRRAPEVIAARVESRLGAPLPEEVLEDLVALADAAEAARYARTPGPYSPSELETLADSVTDGLTPALATRS</sequence>
<dbReference type="eggNOG" id="COG1305">
    <property type="taxonomic scope" value="Bacteria"/>
</dbReference>
<dbReference type="KEGG" id="iva:Isova_1278"/>
<feature type="domain" description="Transglutaminase-like" evidence="3">
    <location>
        <begin position="485"/>
        <end position="555"/>
    </location>
</feature>